<evidence type="ECO:0000256" key="1">
    <source>
        <dbReference type="ARBA" id="ARBA00022617"/>
    </source>
</evidence>
<keyword evidence="1 4" id="KW-0349">Heme</keyword>
<sequence length="135" mass="13973">MSTPRRAWRAALLLPVVTLTVAACGSDGDGPALSAAGEAGRNTMRTNGCSSCHGANGQGGVGPTFQGLYGTEVELDDGTTVVADDDYLYTSISDPGAQIHAGYRVPMPPNNLTDAEIAEIIDYIREIGPSSEDNS</sequence>
<evidence type="ECO:0000259" key="6">
    <source>
        <dbReference type="PROSITE" id="PS51007"/>
    </source>
</evidence>
<dbReference type="RefSeq" id="WP_133867539.1">
    <property type="nucleotide sequence ID" value="NZ_JAVJPS010000037.1"/>
</dbReference>
<evidence type="ECO:0000256" key="5">
    <source>
        <dbReference type="SAM" id="SignalP"/>
    </source>
</evidence>
<comment type="caution">
    <text evidence="7">The sequence shown here is derived from an EMBL/GenBank/DDBJ whole genome shotgun (WGS) entry which is preliminary data.</text>
</comment>
<evidence type="ECO:0000256" key="3">
    <source>
        <dbReference type="ARBA" id="ARBA00023004"/>
    </source>
</evidence>
<accession>A0A4R7HVY9</accession>
<dbReference type="EMBL" id="SOAU01000001">
    <property type="protein sequence ID" value="TDT15045.1"/>
    <property type="molecule type" value="Genomic_DNA"/>
</dbReference>
<evidence type="ECO:0000256" key="2">
    <source>
        <dbReference type="ARBA" id="ARBA00022723"/>
    </source>
</evidence>
<evidence type="ECO:0000313" key="8">
    <source>
        <dbReference type="Proteomes" id="UP000294558"/>
    </source>
</evidence>
<reference evidence="7 8" key="1">
    <citation type="submission" date="2019-03" db="EMBL/GenBank/DDBJ databases">
        <title>Sequencing the genomes of 1000 actinobacteria strains.</title>
        <authorList>
            <person name="Klenk H.-P."/>
        </authorList>
    </citation>
    <scope>NUCLEOTIDE SEQUENCE [LARGE SCALE GENOMIC DNA]</scope>
    <source>
        <strain evidence="7 8">DSM 18936</strain>
    </source>
</reference>
<dbReference type="Proteomes" id="UP000294558">
    <property type="component" value="Unassembled WGS sequence"/>
</dbReference>
<dbReference type="SUPFAM" id="SSF46626">
    <property type="entry name" value="Cytochrome c"/>
    <property type="match status" value="1"/>
</dbReference>
<evidence type="ECO:0000313" key="7">
    <source>
        <dbReference type="EMBL" id="TDT15045.1"/>
    </source>
</evidence>
<feature type="domain" description="Cytochrome c" evidence="6">
    <location>
        <begin position="32"/>
        <end position="128"/>
    </location>
</feature>
<keyword evidence="8" id="KW-1185">Reference proteome</keyword>
<feature type="chain" id="PRO_5039566521" evidence="5">
    <location>
        <begin position="23"/>
        <end position="135"/>
    </location>
</feature>
<gene>
    <name evidence="7" type="ORF">BDK89_0605</name>
</gene>
<name>A0A4R7HVY9_9ACTN</name>
<dbReference type="OrthoDB" id="9781261at2"/>
<dbReference type="Gene3D" id="1.10.760.10">
    <property type="entry name" value="Cytochrome c-like domain"/>
    <property type="match status" value="1"/>
</dbReference>
<dbReference type="Pfam" id="PF00034">
    <property type="entry name" value="Cytochrom_C"/>
    <property type="match status" value="1"/>
</dbReference>
<keyword evidence="3 4" id="KW-0408">Iron</keyword>
<proteinExistence type="predicted"/>
<keyword evidence="2 4" id="KW-0479">Metal-binding</keyword>
<dbReference type="InterPro" id="IPR036909">
    <property type="entry name" value="Cyt_c-like_dom_sf"/>
</dbReference>
<dbReference type="InterPro" id="IPR009056">
    <property type="entry name" value="Cyt_c-like_dom"/>
</dbReference>
<feature type="signal peptide" evidence="5">
    <location>
        <begin position="1"/>
        <end position="22"/>
    </location>
</feature>
<dbReference type="AlphaFoldDB" id="A0A4R7HVY9"/>
<dbReference type="PROSITE" id="PS51007">
    <property type="entry name" value="CYTC"/>
    <property type="match status" value="1"/>
</dbReference>
<dbReference type="GO" id="GO:0009055">
    <property type="term" value="F:electron transfer activity"/>
    <property type="evidence" value="ECO:0007669"/>
    <property type="project" value="InterPro"/>
</dbReference>
<protein>
    <submittedName>
        <fullName evidence="7">Cytochrome c oxidase subunit 2</fullName>
    </submittedName>
</protein>
<organism evidence="7 8">
    <name type="scientific">Ilumatobacter fluminis</name>
    <dbReference type="NCBI Taxonomy" id="467091"/>
    <lineage>
        <taxon>Bacteria</taxon>
        <taxon>Bacillati</taxon>
        <taxon>Actinomycetota</taxon>
        <taxon>Acidimicrobiia</taxon>
        <taxon>Acidimicrobiales</taxon>
        <taxon>Ilumatobacteraceae</taxon>
        <taxon>Ilumatobacter</taxon>
    </lineage>
</organism>
<dbReference type="GO" id="GO:0046872">
    <property type="term" value="F:metal ion binding"/>
    <property type="evidence" value="ECO:0007669"/>
    <property type="project" value="UniProtKB-KW"/>
</dbReference>
<dbReference type="PROSITE" id="PS51257">
    <property type="entry name" value="PROKAR_LIPOPROTEIN"/>
    <property type="match status" value="1"/>
</dbReference>
<dbReference type="GO" id="GO:0020037">
    <property type="term" value="F:heme binding"/>
    <property type="evidence" value="ECO:0007669"/>
    <property type="project" value="InterPro"/>
</dbReference>
<evidence type="ECO:0000256" key="4">
    <source>
        <dbReference type="PROSITE-ProRule" id="PRU00433"/>
    </source>
</evidence>
<keyword evidence="5" id="KW-0732">Signal</keyword>